<keyword evidence="2" id="KW-0677">Repeat</keyword>
<feature type="compositionally biased region" description="Acidic residues" evidence="4">
    <location>
        <begin position="1"/>
        <end position="11"/>
    </location>
</feature>
<evidence type="ECO:0000256" key="2">
    <source>
        <dbReference type="ARBA" id="ARBA00022737"/>
    </source>
</evidence>
<keyword evidence="6" id="KW-1185">Reference proteome</keyword>
<dbReference type="Gene3D" id="2.130.10.10">
    <property type="entry name" value="YVTN repeat-like/Quinoprotein amine dehydrogenase"/>
    <property type="match status" value="2"/>
</dbReference>
<evidence type="ECO:0000256" key="3">
    <source>
        <dbReference type="PROSITE-ProRule" id="PRU00221"/>
    </source>
</evidence>
<feature type="region of interest" description="Disordered" evidence="4">
    <location>
        <begin position="1"/>
        <end position="36"/>
    </location>
</feature>
<dbReference type="InterPro" id="IPR001680">
    <property type="entry name" value="WD40_rpt"/>
</dbReference>
<dbReference type="SMART" id="SM00320">
    <property type="entry name" value="WD40"/>
    <property type="match status" value="6"/>
</dbReference>
<dbReference type="EMBL" id="VOIH02000008">
    <property type="protein sequence ID" value="KAF3439833.1"/>
    <property type="molecule type" value="Genomic_DNA"/>
</dbReference>
<evidence type="ECO:0000256" key="1">
    <source>
        <dbReference type="ARBA" id="ARBA00022574"/>
    </source>
</evidence>
<dbReference type="SUPFAM" id="SSF50978">
    <property type="entry name" value="WD40 repeat-like"/>
    <property type="match status" value="1"/>
</dbReference>
<feature type="repeat" description="WD" evidence="3">
    <location>
        <begin position="419"/>
        <end position="444"/>
    </location>
</feature>
<dbReference type="PANTHER" id="PTHR14221:SF0">
    <property type="entry name" value="WD REPEAT-CONTAINING PROTEIN 44"/>
    <property type="match status" value="1"/>
</dbReference>
<feature type="repeat" description="WD" evidence="3">
    <location>
        <begin position="247"/>
        <end position="280"/>
    </location>
</feature>
<sequence>MGSLGEEEDQYFDSREDITSVSDSNSDSPESTDSDCGVVVALPASVGYEKIVGEDPGSTSCDELGVETDRTTEYSGAVLGSSSFDDGFSSSQSSISCWSTDAREFLDETFVENLICRIRNLDDGTEFIVDELGQDGMLTRLREVGSDSLLTVQEFERSLGLSPFVQRMMQREVRKPSNSEVARKRVNKGWLRRIGAVACIVDRQLEPGNMNCNHSYPVAGDRAQTVKVRSYRKRSKEFSALYLRQDMHAHEGSILTMKFSPDGQYLASAGEDGIVRVWKVVESERGDEFDILGTDPSHAYFRINYLGELVSLHEEREKKGKLKNMKKQSGSSCVIFPPKFFQISEKPIHDFHGHCGAVLDLSWSKNKVNELFGVNLLFPIFLHSIALLVSNFNFTPAVVIICRQDRTLVASRMRSVPKITSIQFNPVDDNYFISGSIDGKVRIWAISGCQVVVWTDMREIVTAVSYRPDGKGGIVGSMNGDCHFYDASDNHLQLYAQICLQGKKKSPLKRITGFQFSPTDPSKLMVTSADSQVWILSGVHVICKYRGLRNAGSQTSACFTSDGTHIVSASEDSNVYIWNCSSEERPVGRAKNHWSYERFFSNNASVAIPWCRMTSGKMVKGYELGENSLQNMQFSSSSSSHSSLSHGGFFSESLAPKGSATWPEEQLPPSSSLLVSSAMCKSQYKLLKSSCQSMIGCPHAWGMVIVTAGWDGRIRSFQNYGLPN</sequence>
<dbReference type="AlphaFoldDB" id="A0A8K0E4I9"/>
<dbReference type="PROSITE" id="PS50294">
    <property type="entry name" value="WD_REPEATS_REGION"/>
    <property type="match status" value="1"/>
</dbReference>
<dbReference type="PROSITE" id="PS50231">
    <property type="entry name" value="RICIN_B_LECTIN"/>
    <property type="match status" value="1"/>
</dbReference>
<comment type="caution">
    <text evidence="5">The sequence shown here is derived from an EMBL/GenBank/DDBJ whole genome shotgun (WGS) entry which is preliminary data.</text>
</comment>
<dbReference type="OrthoDB" id="408728at2759"/>
<feature type="compositionally biased region" description="Low complexity" evidence="4">
    <location>
        <begin position="19"/>
        <end position="35"/>
    </location>
</feature>
<organism evidence="5 6">
    <name type="scientific">Rhamnella rubrinervis</name>
    <dbReference type="NCBI Taxonomy" id="2594499"/>
    <lineage>
        <taxon>Eukaryota</taxon>
        <taxon>Viridiplantae</taxon>
        <taxon>Streptophyta</taxon>
        <taxon>Embryophyta</taxon>
        <taxon>Tracheophyta</taxon>
        <taxon>Spermatophyta</taxon>
        <taxon>Magnoliopsida</taxon>
        <taxon>eudicotyledons</taxon>
        <taxon>Gunneridae</taxon>
        <taxon>Pentapetalae</taxon>
        <taxon>rosids</taxon>
        <taxon>fabids</taxon>
        <taxon>Rosales</taxon>
        <taxon>Rhamnaceae</taxon>
        <taxon>rhamnoid group</taxon>
        <taxon>Rhamneae</taxon>
        <taxon>Rhamnella</taxon>
    </lineage>
</organism>
<evidence type="ECO:0000313" key="6">
    <source>
        <dbReference type="Proteomes" id="UP000796880"/>
    </source>
</evidence>
<evidence type="ECO:0000256" key="4">
    <source>
        <dbReference type="SAM" id="MobiDB-lite"/>
    </source>
</evidence>
<dbReference type="Pfam" id="PF00400">
    <property type="entry name" value="WD40"/>
    <property type="match status" value="3"/>
</dbReference>
<evidence type="ECO:0000313" key="5">
    <source>
        <dbReference type="EMBL" id="KAF3439833.1"/>
    </source>
</evidence>
<feature type="repeat" description="WD" evidence="3">
    <location>
        <begin position="559"/>
        <end position="579"/>
    </location>
</feature>
<dbReference type="InterPro" id="IPR040324">
    <property type="entry name" value="WDR44/Dgr2"/>
</dbReference>
<protein>
    <recommendedName>
        <fullName evidence="7">WD repeat-containing protein 44-like</fullName>
    </recommendedName>
</protein>
<name>A0A8K0E4I9_9ROSA</name>
<dbReference type="PANTHER" id="PTHR14221">
    <property type="entry name" value="WD REPEAT DOMAIN 44"/>
    <property type="match status" value="1"/>
</dbReference>
<reference evidence="5" key="1">
    <citation type="submission" date="2020-03" db="EMBL/GenBank/DDBJ databases">
        <title>A high-quality chromosome-level genome assembly of a woody plant with both climbing and erect habits, Rhamnella rubrinervis.</title>
        <authorList>
            <person name="Lu Z."/>
            <person name="Yang Y."/>
            <person name="Zhu X."/>
            <person name="Sun Y."/>
        </authorList>
    </citation>
    <scope>NUCLEOTIDE SEQUENCE</scope>
    <source>
        <strain evidence="5">BYM</strain>
        <tissue evidence="5">Leaf</tissue>
    </source>
</reference>
<gene>
    <name evidence="5" type="ORF">FNV43_RR18111</name>
</gene>
<proteinExistence type="predicted"/>
<dbReference type="InterPro" id="IPR036322">
    <property type="entry name" value="WD40_repeat_dom_sf"/>
</dbReference>
<evidence type="ECO:0008006" key="7">
    <source>
        <dbReference type="Google" id="ProtNLM"/>
    </source>
</evidence>
<accession>A0A8K0E4I9</accession>
<keyword evidence="1 3" id="KW-0853">WD repeat</keyword>
<dbReference type="PROSITE" id="PS50082">
    <property type="entry name" value="WD_REPEATS_2"/>
    <property type="match status" value="3"/>
</dbReference>
<dbReference type="Proteomes" id="UP000796880">
    <property type="component" value="Unassembled WGS sequence"/>
</dbReference>
<dbReference type="InterPro" id="IPR015943">
    <property type="entry name" value="WD40/YVTN_repeat-like_dom_sf"/>
</dbReference>